<evidence type="ECO:0000256" key="1">
    <source>
        <dbReference type="ARBA" id="ARBA00010254"/>
    </source>
</evidence>
<accession>A0ABW7N8U0</accession>
<gene>
    <name evidence="6 8" type="primary">rpsQ</name>
    <name evidence="8" type="ORF">ACHKAR_11320</name>
</gene>
<dbReference type="PANTHER" id="PTHR10744">
    <property type="entry name" value="40S RIBOSOMAL PROTEIN S11 FAMILY MEMBER"/>
    <property type="match status" value="1"/>
</dbReference>
<dbReference type="HAMAP" id="MF_01345_B">
    <property type="entry name" value="Ribosomal_uS17_B"/>
    <property type="match status" value="1"/>
</dbReference>
<comment type="subunit">
    <text evidence="6">Part of the 30S ribosomal subunit.</text>
</comment>
<evidence type="ECO:0000313" key="9">
    <source>
        <dbReference type="Proteomes" id="UP001610063"/>
    </source>
</evidence>
<dbReference type="EMBL" id="JBIPKE010000017">
    <property type="protein sequence ID" value="MFH6984033.1"/>
    <property type="molecule type" value="Genomic_DNA"/>
</dbReference>
<dbReference type="InterPro" id="IPR012340">
    <property type="entry name" value="NA-bd_OB-fold"/>
</dbReference>
<evidence type="ECO:0000256" key="5">
    <source>
        <dbReference type="ARBA" id="ARBA00023274"/>
    </source>
</evidence>
<dbReference type="NCBIfam" id="NF004123">
    <property type="entry name" value="PRK05610.1"/>
    <property type="match status" value="1"/>
</dbReference>
<evidence type="ECO:0000256" key="7">
    <source>
        <dbReference type="RuleBase" id="RU003872"/>
    </source>
</evidence>
<dbReference type="PANTHER" id="PTHR10744:SF1">
    <property type="entry name" value="SMALL RIBOSOMAL SUBUNIT PROTEIN US17M"/>
    <property type="match status" value="1"/>
</dbReference>
<dbReference type="Pfam" id="PF00366">
    <property type="entry name" value="Ribosomal_S17"/>
    <property type="match status" value="1"/>
</dbReference>
<reference evidence="8 9" key="1">
    <citation type="journal article" date="2013" name="Int. J. Syst. Evol. Microbiol.">
        <title>Marinoscillum luteum sp. nov., isolated from marine sediment.</title>
        <authorList>
            <person name="Cha I.T."/>
            <person name="Park S.J."/>
            <person name="Kim S.J."/>
            <person name="Kim J.G."/>
            <person name="Jung M.Y."/>
            <person name="Shin K.S."/>
            <person name="Kwon K.K."/>
            <person name="Yang S.H."/>
            <person name="Seo Y.S."/>
            <person name="Rhee S.K."/>
        </authorList>
    </citation>
    <scope>NUCLEOTIDE SEQUENCE [LARGE SCALE GENOMIC DNA]</scope>
    <source>
        <strain evidence="8 9">KCTC 23939</strain>
    </source>
</reference>
<dbReference type="InterPro" id="IPR019984">
    <property type="entry name" value="Ribosomal_uS17_bact/chlr"/>
</dbReference>
<organism evidence="8 9">
    <name type="scientific">Marinoscillum luteum</name>
    <dbReference type="NCBI Taxonomy" id="861051"/>
    <lineage>
        <taxon>Bacteria</taxon>
        <taxon>Pseudomonadati</taxon>
        <taxon>Bacteroidota</taxon>
        <taxon>Cytophagia</taxon>
        <taxon>Cytophagales</taxon>
        <taxon>Reichenbachiellaceae</taxon>
        <taxon>Marinoscillum</taxon>
    </lineage>
</organism>
<evidence type="ECO:0000256" key="3">
    <source>
        <dbReference type="ARBA" id="ARBA00022884"/>
    </source>
</evidence>
<dbReference type="Proteomes" id="UP001610063">
    <property type="component" value="Unassembled WGS sequence"/>
</dbReference>
<dbReference type="InterPro" id="IPR000266">
    <property type="entry name" value="Ribosomal_uS17"/>
</dbReference>
<dbReference type="PRINTS" id="PR00973">
    <property type="entry name" value="RIBOSOMALS17"/>
</dbReference>
<dbReference type="CDD" id="cd00364">
    <property type="entry name" value="Ribosomal_uS17"/>
    <property type="match status" value="1"/>
</dbReference>
<keyword evidence="2 6" id="KW-0699">rRNA-binding</keyword>
<dbReference type="RefSeq" id="WP_159585184.1">
    <property type="nucleotide sequence ID" value="NZ_JBIPKE010000017.1"/>
</dbReference>
<keyword evidence="9" id="KW-1185">Reference proteome</keyword>
<dbReference type="InterPro" id="IPR019979">
    <property type="entry name" value="Ribosomal_uS17_CS"/>
</dbReference>
<dbReference type="PROSITE" id="PS00056">
    <property type="entry name" value="RIBOSOMAL_S17"/>
    <property type="match status" value="1"/>
</dbReference>
<dbReference type="GO" id="GO:0005840">
    <property type="term" value="C:ribosome"/>
    <property type="evidence" value="ECO:0007669"/>
    <property type="project" value="UniProtKB-KW"/>
</dbReference>
<evidence type="ECO:0000313" key="8">
    <source>
        <dbReference type="EMBL" id="MFH6984033.1"/>
    </source>
</evidence>
<proteinExistence type="inferred from homology"/>
<comment type="similarity">
    <text evidence="1 6 7">Belongs to the universal ribosomal protein uS17 family.</text>
</comment>
<protein>
    <recommendedName>
        <fullName evidence="6">Small ribosomal subunit protein uS17</fullName>
    </recommendedName>
</protein>
<comment type="caution">
    <text evidence="8">The sequence shown here is derived from an EMBL/GenBank/DDBJ whole genome shotgun (WGS) entry which is preliminary data.</text>
</comment>
<dbReference type="SUPFAM" id="SSF50249">
    <property type="entry name" value="Nucleic acid-binding proteins"/>
    <property type="match status" value="1"/>
</dbReference>
<name>A0ABW7N8U0_9BACT</name>
<comment type="function">
    <text evidence="6">One of the primary rRNA binding proteins, it binds specifically to the 5'-end of 16S ribosomal RNA.</text>
</comment>
<evidence type="ECO:0000256" key="6">
    <source>
        <dbReference type="HAMAP-Rule" id="MF_01345"/>
    </source>
</evidence>
<dbReference type="Gene3D" id="2.40.50.140">
    <property type="entry name" value="Nucleic acid-binding proteins"/>
    <property type="match status" value="1"/>
</dbReference>
<dbReference type="NCBIfam" id="TIGR03635">
    <property type="entry name" value="uS17_bact"/>
    <property type="match status" value="1"/>
</dbReference>
<evidence type="ECO:0000256" key="2">
    <source>
        <dbReference type="ARBA" id="ARBA00022730"/>
    </source>
</evidence>
<keyword evidence="3 6" id="KW-0694">RNA-binding</keyword>
<evidence type="ECO:0000256" key="4">
    <source>
        <dbReference type="ARBA" id="ARBA00022980"/>
    </source>
</evidence>
<keyword evidence="4 6" id="KW-0689">Ribosomal protein</keyword>
<sequence length="84" mass="10023">MERNLRKERVGQVVSNKMQKTITIKVDRKVKHPIYGKFIRKTTKFSAHDENNDCNIGDTVRIMETRPLSKNKRWRLVEILERAK</sequence>
<keyword evidence="5 6" id="KW-0687">Ribonucleoprotein</keyword>